<evidence type="ECO:0000256" key="8">
    <source>
        <dbReference type="ARBA" id="ARBA00022748"/>
    </source>
</evidence>
<feature type="disulfide bond" description="Redox-active" evidence="18">
    <location>
        <begin position="128"/>
        <end position="134"/>
    </location>
</feature>
<keyword evidence="21" id="KW-1185">Reference proteome</keyword>
<feature type="transmembrane region" description="Helical" evidence="18">
    <location>
        <begin position="385"/>
        <end position="403"/>
    </location>
</feature>
<protein>
    <recommendedName>
        <fullName evidence="18">Thiol:disulfide interchange protein DsbD</fullName>
        <ecNumber evidence="18">1.8.1.8</ecNumber>
    </recommendedName>
    <alternativeName>
        <fullName evidence="18">Protein-disulfide reductase</fullName>
        <shortName evidence="18">Disulfide reductase</shortName>
    </alternativeName>
</protein>
<dbReference type="PROSITE" id="PS00194">
    <property type="entry name" value="THIOREDOXIN_1"/>
    <property type="match status" value="1"/>
</dbReference>
<comment type="catalytic activity">
    <reaction evidence="16 18">
        <text>[protein]-dithiol + NAD(+) = [protein]-disulfide + NADH + H(+)</text>
        <dbReference type="Rhea" id="RHEA:18749"/>
        <dbReference type="Rhea" id="RHEA-COMP:10593"/>
        <dbReference type="Rhea" id="RHEA-COMP:10594"/>
        <dbReference type="ChEBI" id="CHEBI:15378"/>
        <dbReference type="ChEBI" id="CHEBI:29950"/>
        <dbReference type="ChEBI" id="CHEBI:50058"/>
        <dbReference type="ChEBI" id="CHEBI:57540"/>
        <dbReference type="ChEBI" id="CHEBI:57945"/>
        <dbReference type="EC" id="1.8.1.8"/>
    </reaction>
</comment>
<dbReference type="RefSeq" id="WP_136850819.1">
    <property type="nucleotide sequence ID" value="NZ_SWCI01000001.1"/>
</dbReference>
<dbReference type="InterPro" id="IPR035671">
    <property type="entry name" value="DsbD_gamma"/>
</dbReference>
<dbReference type="InterPro" id="IPR036929">
    <property type="entry name" value="DsbDN_sf"/>
</dbReference>
<feature type="transmembrane region" description="Helical" evidence="18">
    <location>
        <begin position="228"/>
        <end position="252"/>
    </location>
</feature>
<dbReference type="Pfam" id="PF02683">
    <property type="entry name" value="DsbD_TM"/>
    <property type="match status" value="1"/>
</dbReference>
<comment type="caution">
    <text evidence="20">The sequence shown here is derived from an EMBL/GenBank/DDBJ whole genome shotgun (WGS) entry which is preliminary data.</text>
</comment>
<dbReference type="Gene3D" id="2.60.40.1250">
    <property type="entry name" value="Thiol:disulfide interchange protein DsbD, N-terminal domain"/>
    <property type="match status" value="1"/>
</dbReference>
<dbReference type="GO" id="GO:0045454">
    <property type="term" value="P:cell redox homeostasis"/>
    <property type="evidence" value="ECO:0007669"/>
    <property type="project" value="TreeGrafter"/>
</dbReference>
<keyword evidence="9 18" id="KW-0249">Electron transport</keyword>
<keyword evidence="11 18" id="KW-0560">Oxidoreductase</keyword>
<keyword evidence="14 18" id="KW-1015">Disulfide bond</keyword>
<keyword evidence="8 18" id="KW-0201">Cytochrome c-type biogenesis</keyword>
<comment type="function">
    <text evidence="18">Required to facilitate the formation of correct disulfide bonds in some periplasmic proteins and for the assembly of the periplasmic c-type cytochromes. Acts by transferring electrons from cytoplasmic thioredoxin to the periplasm. This transfer involves a cascade of disulfide bond formation and reduction steps.</text>
</comment>
<dbReference type="PANTHER" id="PTHR32234:SF0">
    <property type="entry name" value="THIOL:DISULFIDE INTERCHANGE PROTEIN DSBD"/>
    <property type="match status" value="1"/>
</dbReference>
<dbReference type="Pfam" id="PF13899">
    <property type="entry name" value="Thioredoxin_7"/>
    <property type="match status" value="1"/>
</dbReference>
<comment type="subcellular location">
    <subcellularLocation>
        <location evidence="1 18">Cell inner membrane</location>
        <topology evidence="1 18">Multi-pass membrane protein</topology>
    </subcellularLocation>
</comment>
<keyword evidence="6 18" id="KW-0812">Transmembrane</keyword>
<keyword evidence="7 18" id="KW-0732">Signal</keyword>
<dbReference type="Proteomes" id="UP000305674">
    <property type="component" value="Unassembled WGS sequence"/>
</dbReference>
<evidence type="ECO:0000256" key="10">
    <source>
        <dbReference type="ARBA" id="ARBA00022989"/>
    </source>
</evidence>
<evidence type="ECO:0000313" key="20">
    <source>
        <dbReference type="EMBL" id="TKB51347.1"/>
    </source>
</evidence>
<dbReference type="GO" id="GO:0047134">
    <property type="term" value="F:protein-disulfide reductase [NAD(P)H] activity"/>
    <property type="evidence" value="ECO:0007669"/>
    <property type="project" value="UniProtKB-UniRule"/>
</dbReference>
<keyword evidence="15 18" id="KW-0676">Redox-active center</keyword>
<dbReference type="InterPro" id="IPR036249">
    <property type="entry name" value="Thioredoxin-like_sf"/>
</dbReference>
<comment type="similarity">
    <text evidence="2 18">Belongs to the thioredoxin family. DsbD subfamily.</text>
</comment>
<evidence type="ECO:0000259" key="19">
    <source>
        <dbReference type="PROSITE" id="PS51352"/>
    </source>
</evidence>
<feature type="disulfide bond" description="Redox-active" evidence="18">
    <location>
        <begin position="203"/>
        <end position="325"/>
    </location>
</feature>
<dbReference type="InterPro" id="IPR017937">
    <property type="entry name" value="Thioredoxin_CS"/>
</dbReference>
<dbReference type="PROSITE" id="PS51352">
    <property type="entry name" value="THIOREDOXIN_2"/>
    <property type="match status" value="1"/>
</dbReference>
<dbReference type="Gene3D" id="3.40.30.10">
    <property type="entry name" value="Glutaredoxin"/>
    <property type="match status" value="1"/>
</dbReference>
<reference evidence="20 21" key="1">
    <citation type="submission" date="2019-04" db="EMBL/GenBank/DDBJ databases">
        <authorList>
            <person name="Hwang J.C."/>
        </authorList>
    </citation>
    <scope>NUCLEOTIDE SEQUENCE [LARGE SCALE GENOMIC DNA]</scope>
    <source>
        <strain evidence="20 21">IMCC35001</strain>
    </source>
</reference>
<dbReference type="InterPro" id="IPR022910">
    <property type="entry name" value="Thiol_diS_interchange_DbsD"/>
</dbReference>
<evidence type="ECO:0000256" key="9">
    <source>
        <dbReference type="ARBA" id="ARBA00022982"/>
    </source>
</evidence>
<evidence type="ECO:0000256" key="3">
    <source>
        <dbReference type="ARBA" id="ARBA00022448"/>
    </source>
</evidence>
<keyword evidence="13 18" id="KW-0472">Membrane</keyword>
<organism evidence="20 21">
    <name type="scientific">Ferrimonas sediminicola</name>
    <dbReference type="NCBI Taxonomy" id="2569538"/>
    <lineage>
        <taxon>Bacteria</taxon>
        <taxon>Pseudomonadati</taxon>
        <taxon>Pseudomonadota</taxon>
        <taxon>Gammaproteobacteria</taxon>
        <taxon>Alteromonadales</taxon>
        <taxon>Ferrimonadaceae</taxon>
        <taxon>Ferrimonas</taxon>
    </lineage>
</organism>
<dbReference type="SUPFAM" id="SSF74863">
    <property type="entry name" value="Thiol:disulfide interchange protein DsbD, N-terminal domain (DsbD-alpha)"/>
    <property type="match status" value="1"/>
</dbReference>
<feature type="domain" description="Thioredoxin" evidence="19">
    <location>
        <begin position="460"/>
        <end position="596"/>
    </location>
</feature>
<evidence type="ECO:0000256" key="12">
    <source>
        <dbReference type="ARBA" id="ARBA00023027"/>
    </source>
</evidence>
<feature type="transmembrane region" description="Helical" evidence="18">
    <location>
        <begin position="184"/>
        <end position="208"/>
    </location>
</feature>
<evidence type="ECO:0000256" key="4">
    <source>
        <dbReference type="ARBA" id="ARBA00022475"/>
    </source>
</evidence>
<dbReference type="EC" id="1.8.1.8" evidence="18"/>
<evidence type="ECO:0000256" key="1">
    <source>
        <dbReference type="ARBA" id="ARBA00004429"/>
    </source>
</evidence>
<feature type="transmembrane region" description="Helical" evidence="18">
    <location>
        <begin position="436"/>
        <end position="462"/>
    </location>
</feature>
<feature type="chain" id="PRO_5021048945" description="Thiol:disulfide interchange protein DsbD" evidence="18">
    <location>
        <begin position="24"/>
        <end position="596"/>
    </location>
</feature>
<dbReference type="AlphaFoldDB" id="A0A4U1BL16"/>
<evidence type="ECO:0000256" key="15">
    <source>
        <dbReference type="ARBA" id="ARBA00023284"/>
    </source>
</evidence>
<sequence length="596" mass="64487" precursor="true">MQTMMKRLFTLALMLTLSSAAFAQFSFLKQEPEVLPVDQAYLFNFYQQDNKLELTWEMPEPGYYLYQERFTVKVAGDARVGEFVYPAATSHFDDFFGEQPVYFDRVTLALPILEAAENTELTITYQGCLDKVLCYPPTRQKVLLSAVAANDGVIDAPAAPAAAGDATPATEQDSLAALLSDGQLGLVMLTFFGLGILLAFTPCVFPMYPILTGIIAGQGDKLSTGRAFALSMTYVQGMAITYSALGLVVASAGLKYQAALQHPAILIGLAILFLVLSLSMFGVYNLQLPSSWQNRLNQASNSQKGGSFTGVLVMGLISGLVASPCTTAPLSGALIYVAQSGDLMLGGLALYALSMGMGAPLLLLGTSGGKLLPRAGAWMEVIKHVFGFLLIAVSIVMLTRIWTGLVADLLWSLWGLALVLYLLKENRATRQGMAQTARYLVLGALLMGTLGYGGFSVGYALYSDKIAEAGNIATHHGPEFIRVKSLADVAREVAKASAAGKPVMLDLYADWCVACKEFEKLTFPEPEVMQRTGQMVLLQADMTANDDLDVEIQEHYQVLGLPTILFFDRQGNELNRQRVTGFMNAPRFASHLDGVL</sequence>
<evidence type="ECO:0000256" key="11">
    <source>
        <dbReference type="ARBA" id="ARBA00023002"/>
    </source>
</evidence>
<feature type="transmembrane region" description="Helical" evidence="18">
    <location>
        <begin position="307"/>
        <end position="337"/>
    </location>
</feature>
<accession>A0A4U1BL16</accession>
<dbReference type="InterPro" id="IPR003834">
    <property type="entry name" value="Cyt_c_assmbl_TM_dom"/>
</dbReference>
<evidence type="ECO:0000256" key="17">
    <source>
        <dbReference type="ARBA" id="ARBA00047804"/>
    </source>
</evidence>
<dbReference type="OrthoDB" id="9811036at2"/>
<evidence type="ECO:0000256" key="13">
    <source>
        <dbReference type="ARBA" id="ARBA00023136"/>
    </source>
</evidence>
<dbReference type="GO" id="GO:0005886">
    <property type="term" value="C:plasma membrane"/>
    <property type="evidence" value="ECO:0007669"/>
    <property type="project" value="UniProtKB-SubCell"/>
</dbReference>
<keyword evidence="3 18" id="KW-0813">Transport</keyword>
<dbReference type="HAMAP" id="MF_00399">
    <property type="entry name" value="DbsD"/>
    <property type="match status" value="1"/>
</dbReference>
<evidence type="ECO:0000256" key="14">
    <source>
        <dbReference type="ARBA" id="ARBA00023157"/>
    </source>
</evidence>
<dbReference type="PANTHER" id="PTHR32234">
    <property type="entry name" value="THIOL:DISULFIDE INTERCHANGE PROTEIN DSBD"/>
    <property type="match status" value="1"/>
</dbReference>
<name>A0A4U1BL16_9GAMM</name>
<feature type="signal peptide" evidence="18">
    <location>
        <begin position="1"/>
        <end position="23"/>
    </location>
</feature>
<keyword evidence="4 18" id="KW-1003">Cell membrane</keyword>
<dbReference type="Pfam" id="PF11412">
    <property type="entry name" value="DsbD_N"/>
    <property type="match status" value="1"/>
</dbReference>
<gene>
    <name evidence="18" type="primary">dsbD</name>
    <name evidence="20" type="ORF">FCL40_01965</name>
</gene>
<evidence type="ECO:0000313" key="21">
    <source>
        <dbReference type="Proteomes" id="UP000305674"/>
    </source>
</evidence>
<dbReference type="EMBL" id="SWCI01000001">
    <property type="protein sequence ID" value="TKB51347.1"/>
    <property type="molecule type" value="Genomic_DNA"/>
</dbReference>
<evidence type="ECO:0000256" key="6">
    <source>
        <dbReference type="ARBA" id="ARBA00022692"/>
    </source>
</evidence>
<evidence type="ECO:0000256" key="7">
    <source>
        <dbReference type="ARBA" id="ARBA00022729"/>
    </source>
</evidence>
<dbReference type="InterPro" id="IPR028250">
    <property type="entry name" value="DsbDN"/>
</dbReference>
<evidence type="ECO:0000256" key="5">
    <source>
        <dbReference type="ARBA" id="ARBA00022519"/>
    </source>
</evidence>
<evidence type="ECO:0000256" key="2">
    <source>
        <dbReference type="ARBA" id="ARBA00007241"/>
    </source>
</evidence>
<proteinExistence type="inferred from homology"/>
<feature type="transmembrane region" description="Helical" evidence="18">
    <location>
        <begin position="409"/>
        <end position="424"/>
    </location>
</feature>
<feature type="transmembrane region" description="Helical" evidence="18">
    <location>
        <begin position="343"/>
        <end position="364"/>
    </location>
</feature>
<dbReference type="InterPro" id="IPR013766">
    <property type="entry name" value="Thioredoxin_domain"/>
</dbReference>
<feature type="disulfide bond" description="Redox-active" evidence="18">
    <location>
        <begin position="512"/>
        <end position="515"/>
    </location>
</feature>
<dbReference type="GO" id="GO:0017004">
    <property type="term" value="P:cytochrome complex assembly"/>
    <property type="evidence" value="ECO:0007669"/>
    <property type="project" value="UniProtKB-UniRule"/>
</dbReference>
<dbReference type="SUPFAM" id="SSF52833">
    <property type="entry name" value="Thioredoxin-like"/>
    <property type="match status" value="1"/>
</dbReference>
<keyword evidence="5 18" id="KW-0997">Cell inner membrane</keyword>
<dbReference type="NCBIfam" id="NF001419">
    <property type="entry name" value="PRK00293.1"/>
    <property type="match status" value="1"/>
</dbReference>
<keyword evidence="12 18" id="KW-0520">NAD</keyword>
<evidence type="ECO:0000256" key="16">
    <source>
        <dbReference type="ARBA" id="ARBA00047388"/>
    </source>
</evidence>
<evidence type="ECO:0000256" key="18">
    <source>
        <dbReference type="HAMAP-Rule" id="MF_00399"/>
    </source>
</evidence>
<dbReference type="GO" id="GO:0009055">
    <property type="term" value="F:electron transfer activity"/>
    <property type="evidence" value="ECO:0007669"/>
    <property type="project" value="UniProtKB-UniRule"/>
</dbReference>
<keyword evidence="10 18" id="KW-1133">Transmembrane helix</keyword>
<feature type="transmembrane region" description="Helical" evidence="18">
    <location>
        <begin position="264"/>
        <end position="286"/>
    </location>
</feature>
<comment type="catalytic activity">
    <reaction evidence="17 18">
        <text>[protein]-dithiol + NADP(+) = [protein]-disulfide + NADPH + H(+)</text>
        <dbReference type="Rhea" id="RHEA:18753"/>
        <dbReference type="Rhea" id="RHEA-COMP:10593"/>
        <dbReference type="Rhea" id="RHEA-COMP:10594"/>
        <dbReference type="ChEBI" id="CHEBI:15378"/>
        <dbReference type="ChEBI" id="CHEBI:29950"/>
        <dbReference type="ChEBI" id="CHEBI:50058"/>
        <dbReference type="ChEBI" id="CHEBI:57783"/>
        <dbReference type="ChEBI" id="CHEBI:58349"/>
        <dbReference type="EC" id="1.8.1.8"/>
    </reaction>
</comment>
<dbReference type="CDD" id="cd02953">
    <property type="entry name" value="DsbDgamma"/>
    <property type="match status" value="1"/>
</dbReference>